<dbReference type="OrthoDB" id="10048371at2759"/>
<dbReference type="Proteomes" id="UP000663851">
    <property type="component" value="Unassembled WGS sequence"/>
</dbReference>
<evidence type="ECO:0000313" key="6">
    <source>
        <dbReference type="EMBL" id="CAF4244101.1"/>
    </source>
</evidence>
<organism evidence="3 9">
    <name type="scientific">Rotaria socialis</name>
    <dbReference type="NCBI Taxonomy" id="392032"/>
    <lineage>
        <taxon>Eukaryota</taxon>
        <taxon>Metazoa</taxon>
        <taxon>Spiralia</taxon>
        <taxon>Gnathifera</taxon>
        <taxon>Rotifera</taxon>
        <taxon>Eurotatoria</taxon>
        <taxon>Bdelloidea</taxon>
        <taxon>Philodinida</taxon>
        <taxon>Philodinidae</taxon>
        <taxon>Rotaria</taxon>
    </lineage>
</organism>
<evidence type="ECO:0000313" key="9">
    <source>
        <dbReference type="Proteomes" id="UP000663825"/>
    </source>
</evidence>
<keyword evidence="2" id="KW-0812">Transmembrane</keyword>
<dbReference type="Proteomes" id="UP000663825">
    <property type="component" value="Unassembled WGS sequence"/>
</dbReference>
<dbReference type="Proteomes" id="UP000663838">
    <property type="component" value="Unassembled WGS sequence"/>
</dbReference>
<protein>
    <submittedName>
        <fullName evidence="3">Uncharacterized protein</fullName>
    </submittedName>
</protein>
<dbReference type="EMBL" id="CAJNYU010001453">
    <property type="protein sequence ID" value="CAF3440261.1"/>
    <property type="molecule type" value="Genomic_DNA"/>
</dbReference>
<feature type="region of interest" description="Disordered" evidence="1">
    <location>
        <begin position="85"/>
        <end position="105"/>
    </location>
</feature>
<evidence type="ECO:0000313" key="3">
    <source>
        <dbReference type="EMBL" id="CAF3081050.1"/>
    </source>
</evidence>
<dbReference type="AlphaFoldDB" id="A0A817MYW2"/>
<evidence type="ECO:0000313" key="7">
    <source>
        <dbReference type="EMBL" id="CAF4484414.1"/>
    </source>
</evidence>
<dbReference type="EMBL" id="CAJNXB010000666">
    <property type="protein sequence ID" value="CAF3081050.1"/>
    <property type="molecule type" value="Genomic_DNA"/>
</dbReference>
<reference evidence="3" key="1">
    <citation type="submission" date="2021-02" db="EMBL/GenBank/DDBJ databases">
        <authorList>
            <person name="Nowell W R."/>
        </authorList>
    </citation>
    <scope>NUCLEOTIDE SEQUENCE</scope>
</reference>
<comment type="caution">
    <text evidence="3">The sequence shown here is derived from an EMBL/GenBank/DDBJ whole genome shotgun (WGS) entry which is preliminary data.</text>
</comment>
<dbReference type="EMBL" id="CAJOBO010000541">
    <property type="protein sequence ID" value="CAF4244101.1"/>
    <property type="molecule type" value="Genomic_DNA"/>
</dbReference>
<evidence type="ECO:0000313" key="5">
    <source>
        <dbReference type="EMBL" id="CAF3440261.1"/>
    </source>
</evidence>
<dbReference type="EMBL" id="CAJOBR010000232">
    <property type="protein sequence ID" value="CAF4484414.1"/>
    <property type="molecule type" value="Genomic_DNA"/>
</dbReference>
<name>A0A817MYW2_9BILA</name>
<dbReference type="EMBL" id="CAJNYV010001013">
    <property type="protein sequence ID" value="CAF3398540.1"/>
    <property type="molecule type" value="Genomic_DNA"/>
</dbReference>
<evidence type="ECO:0000256" key="1">
    <source>
        <dbReference type="SAM" id="MobiDB-lite"/>
    </source>
</evidence>
<dbReference type="Proteomes" id="UP000663865">
    <property type="component" value="Unassembled WGS sequence"/>
</dbReference>
<dbReference type="Proteomes" id="UP000663848">
    <property type="component" value="Unassembled WGS sequence"/>
</dbReference>
<dbReference type="Proteomes" id="UP000663869">
    <property type="component" value="Unassembled WGS sequence"/>
</dbReference>
<proteinExistence type="predicted"/>
<accession>A0A817MYW2</accession>
<keyword evidence="2" id="KW-1133">Transmembrane helix</keyword>
<sequence length="167" mass="19303">MMFRLPPPPRFTLPPPPKLSSDIFDRKLLSRLTCSSIRQQQQQHRLFTNPRLIAISSISFLIVLLLCTLLFMLIHFYRRQRSSDYGHTQKPLSTLNMKPKNSTMHTSRSYESISSQHTGVYIESIDTSATTFSTDQSNVICLYCHRERVYSNASLPPYYHTLDTLSS</sequence>
<evidence type="ECO:0000313" key="8">
    <source>
        <dbReference type="EMBL" id="CAF4586038.1"/>
    </source>
</evidence>
<evidence type="ECO:0000256" key="2">
    <source>
        <dbReference type="SAM" id="Phobius"/>
    </source>
</evidence>
<keyword evidence="2" id="KW-0472">Membrane</keyword>
<feature type="transmembrane region" description="Helical" evidence="2">
    <location>
        <begin position="52"/>
        <end position="74"/>
    </location>
</feature>
<dbReference type="EMBL" id="CAJOBS010000480">
    <property type="protein sequence ID" value="CAF4586038.1"/>
    <property type="molecule type" value="Genomic_DNA"/>
</dbReference>
<gene>
    <name evidence="5" type="ORF">FME351_LOCUS12588</name>
    <name evidence="6" type="ORF">HFQ381_LOCUS10026</name>
    <name evidence="4" type="ORF">KIK155_LOCUS7895</name>
    <name evidence="7" type="ORF">QYT958_LOCUS3312</name>
    <name evidence="3" type="ORF">TIS948_LOCUS5677</name>
    <name evidence="8" type="ORF">TOA249_LOCUS9603</name>
</gene>
<evidence type="ECO:0000313" key="4">
    <source>
        <dbReference type="EMBL" id="CAF3398540.1"/>
    </source>
</evidence>